<evidence type="ECO:0000256" key="1">
    <source>
        <dbReference type="SAM" id="MobiDB-lite"/>
    </source>
</evidence>
<proteinExistence type="predicted"/>
<evidence type="ECO:0000313" key="2">
    <source>
        <dbReference type="EMBL" id="AEK29466.1"/>
    </source>
</evidence>
<protein>
    <submittedName>
        <fullName evidence="2">Hypothetical cytosolic protein</fullName>
    </submittedName>
</protein>
<organism evidence="2 3">
    <name type="scientific">Bifidobacterium animalis subsp. lactis CNCM I-2494</name>
    <dbReference type="NCBI Taxonomy" id="1042403"/>
    <lineage>
        <taxon>Bacteria</taxon>
        <taxon>Bacillati</taxon>
        <taxon>Actinomycetota</taxon>
        <taxon>Actinomycetes</taxon>
        <taxon>Bifidobacteriales</taxon>
        <taxon>Bifidobacteriaceae</taxon>
        <taxon>Bifidobacterium</taxon>
    </lineage>
</organism>
<sequence length="344" mass="40610">MERSLRNLCDLLFTRRVKTQLPPSLFTQKRFREISVRRRSAAAHQLPRTSELFLAIIAVIARRRVENVDVAAAQHHLALSELTLQFLSERRHTMQNLRHMPRATPWAHHLRRFHIFRIHVCVISHIRHSRRPPRFRKQHRHAFRILRFPHRSSHLLKYLYFPSSLNFLDITESKSHPVVRSARRAVPEPARHVSRKHPHNRPPSHADVARLSEASERYVVCRLPRSTFHGIFRKICHSQTILRHSSRKHPKGRPRRPRSTAQRTEASVRYVILRPLCGTAHGRFRKTGRQSDIYGTAHGNIRNLCRKMRTSRPDSWKHPRNRPQNRGCMPQPVAHLLICVKRVK</sequence>
<feature type="compositionally biased region" description="Basic residues" evidence="1">
    <location>
        <begin position="244"/>
        <end position="258"/>
    </location>
</feature>
<reference evidence="2 3" key="1">
    <citation type="journal article" date="2011" name="J. Bacteriol.">
        <title>Genome Sequence of the Probiotic Strain Bifidobacterium animalis subsp. lactis CNCM I-2494.</title>
        <authorList>
            <person name="Chervaux C."/>
            <person name="Grimaldi C."/>
            <person name="Bolotin A."/>
            <person name="Quinquis B."/>
            <person name="Legrain-Raspaud S."/>
            <person name="van Hylckama Vlieg J.E."/>
            <person name="Denariaz G."/>
            <person name="Smokvina T."/>
        </authorList>
    </citation>
    <scope>NUCLEOTIDE SEQUENCE [LARGE SCALE GENOMIC DNA]</scope>
    <source>
        <strain evidence="2 3">CNCM I-2494</strain>
    </source>
</reference>
<dbReference type="EMBL" id="CP002915">
    <property type="protein sequence ID" value="AEK29466.1"/>
    <property type="molecule type" value="Genomic_DNA"/>
</dbReference>
<feature type="compositionally biased region" description="Basic residues" evidence="1">
    <location>
        <begin position="192"/>
        <end position="202"/>
    </location>
</feature>
<dbReference type="KEGG" id="bnm:BALAC2494_01084"/>
<feature type="region of interest" description="Disordered" evidence="1">
    <location>
        <begin position="242"/>
        <end position="264"/>
    </location>
</feature>
<gene>
    <name evidence="2" type="ORF">BALAC2494_01084</name>
</gene>
<dbReference type="AlphaFoldDB" id="A0A806FM83"/>
<feature type="region of interest" description="Disordered" evidence="1">
    <location>
        <begin position="179"/>
        <end position="206"/>
    </location>
</feature>
<evidence type="ECO:0000313" key="3">
    <source>
        <dbReference type="Proteomes" id="UP000008394"/>
    </source>
</evidence>
<name>A0A806FM83_BIFAN</name>
<dbReference type="Proteomes" id="UP000008394">
    <property type="component" value="Chromosome"/>
</dbReference>
<accession>A0A806FM83</accession>